<keyword evidence="3" id="KW-1185">Reference proteome</keyword>
<dbReference type="InterPro" id="IPR036279">
    <property type="entry name" value="5-3_exonuclease_C_sf"/>
</dbReference>
<keyword evidence="2" id="KW-0540">Nuclease</keyword>
<gene>
    <name evidence="2" type="primary">FEN11_1</name>
    <name evidence="2" type="ORF">Hypma_016449</name>
</gene>
<organism evidence="2 3">
    <name type="scientific">Hypsizygus marmoreus</name>
    <name type="common">White beech mushroom</name>
    <name type="synonym">Agaricus marmoreus</name>
    <dbReference type="NCBI Taxonomy" id="39966"/>
    <lineage>
        <taxon>Eukaryota</taxon>
        <taxon>Fungi</taxon>
        <taxon>Dikarya</taxon>
        <taxon>Basidiomycota</taxon>
        <taxon>Agaricomycotina</taxon>
        <taxon>Agaricomycetes</taxon>
        <taxon>Agaricomycetidae</taxon>
        <taxon>Agaricales</taxon>
        <taxon>Tricholomatineae</taxon>
        <taxon>Lyophyllaceae</taxon>
        <taxon>Hypsizygus</taxon>
    </lineage>
</organism>
<dbReference type="GO" id="GO:0003677">
    <property type="term" value="F:DNA binding"/>
    <property type="evidence" value="ECO:0007669"/>
    <property type="project" value="InterPro"/>
</dbReference>
<dbReference type="OrthoDB" id="3322671at2759"/>
<keyword evidence="2" id="KW-0378">Hydrolase</keyword>
<proteinExistence type="predicted"/>
<protein>
    <submittedName>
        <fullName evidence="2">Flap endonuclease 1-A</fullName>
    </submittedName>
</protein>
<keyword evidence="2" id="KW-0255">Endonuclease</keyword>
<dbReference type="Proteomes" id="UP000076154">
    <property type="component" value="Unassembled WGS sequence"/>
</dbReference>
<evidence type="ECO:0000313" key="3">
    <source>
        <dbReference type="Proteomes" id="UP000076154"/>
    </source>
</evidence>
<dbReference type="EMBL" id="LUEZ02000096">
    <property type="protein sequence ID" value="RDB14577.1"/>
    <property type="molecule type" value="Genomic_DNA"/>
</dbReference>
<reference evidence="2" key="1">
    <citation type="submission" date="2018-04" db="EMBL/GenBank/DDBJ databases">
        <title>Whole genome sequencing of Hypsizygus marmoreus.</title>
        <authorList>
            <person name="Choi I.-G."/>
            <person name="Min B."/>
            <person name="Kim J.-G."/>
            <person name="Kim S."/>
            <person name="Oh Y.-L."/>
            <person name="Kong W.-S."/>
            <person name="Park H."/>
            <person name="Jeong J."/>
            <person name="Song E.-S."/>
        </authorList>
    </citation>
    <scope>NUCLEOTIDE SEQUENCE [LARGE SCALE GENOMIC DNA]</scope>
    <source>
        <strain evidence="2">51987-8</strain>
    </source>
</reference>
<dbReference type="AlphaFoldDB" id="A0A369J1Q0"/>
<evidence type="ECO:0000256" key="1">
    <source>
        <dbReference type="SAM" id="MobiDB-lite"/>
    </source>
</evidence>
<sequence>MDMSQFVDLCILLGCDYFEPSKGVAPKSALKSIRELGGLKCVVERVREKYKAAAAQYRKMGLSRCNMPKRATNPTLSQHQNPGQGPGRGSMAISEEWPGKRYICCSFSSLSSMCRFSGAARVEEARHRGPYVIPGHKERVRKGTGKPQKVINGKRQGCLDSCFSVNNESRCKGEGDKAEIDNKGKMSDATKAKLKK</sequence>
<name>A0A369J1Q0_HYPMA</name>
<dbReference type="SMART" id="SM00279">
    <property type="entry name" value="HhH2"/>
    <property type="match status" value="1"/>
</dbReference>
<evidence type="ECO:0000313" key="2">
    <source>
        <dbReference type="EMBL" id="RDB14577.1"/>
    </source>
</evidence>
<dbReference type="SUPFAM" id="SSF47807">
    <property type="entry name" value="5' to 3' exonuclease, C-terminal subdomain"/>
    <property type="match status" value="1"/>
</dbReference>
<dbReference type="GO" id="GO:0004519">
    <property type="term" value="F:endonuclease activity"/>
    <property type="evidence" value="ECO:0007669"/>
    <property type="project" value="UniProtKB-KW"/>
</dbReference>
<feature type="compositionally biased region" description="Polar residues" evidence="1">
    <location>
        <begin position="72"/>
        <end position="83"/>
    </location>
</feature>
<dbReference type="InterPro" id="IPR008918">
    <property type="entry name" value="HhH2"/>
</dbReference>
<accession>A0A369J1Q0</accession>
<dbReference type="InParanoid" id="A0A369J1Q0"/>
<dbReference type="Gene3D" id="1.10.150.20">
    <property type="entry name" value="5' to 3' exonuclease, C-terminal subdomain"/>
    <property type="match status" value="1"/>
</dbReference>
<dbReference type="STRING" id="39966.A0A369J1Q0"/>
<feature type="region of interest" description="Disordered" evidence="1">
    <location>
        <begin position="169"/>
        <end position="196"/>
    </location>
</feature>
<feature type="region of interest" description="Disordered" evidence="1">
    <location>
        <begin position="69"/>
        <end position="91"/>
    </location>
</feature>
<comment type="caution">
    <text evidence="2">The sequence shown here is derived from an EMBL/GenBank/DDBJ whole genome shotgun (WGS) entry which is preliminary data.</text>
</comment>